<dbReference type="Proteomes" id="UP001143910">
    <property type="component" value="Unassembled WGS sequence"/>
</dbReference>
<accession>A0ACC1NY93</accession>
<organism evidence="1 2">
    <name type="scientific">Zarea fungicola</name>
    <dbReference type="NCBI Taxonomy" id="93591"/>
    <lineage>
        <taxon>Eukaryota</taxon>
        <taxon>Fungi</taxon>
        <taxon>Dikarya</taxon>
        <taxon>Ascomycota</taxon>
        <taxon>Pezizomycotina</taxon>
        <taxon>Sordariomycetes</taxon>
        <taxon>Hypocreomycetidae</taxon>
        <taxon>Hypocreales</taxon>
        <taxon>Cordycipitaceae</taxon>
        <taxon>Zarea</taxon>
    </lineage>
</organism>
<evidence type="ECO:0000313" key="1">
    <source>
        <dbReference type="EMBL" id="KAJ2983394.1"/>
    </source>
</evidence>
<comment type="caution">
    <text evidence="1">The sequence shown here is derived from an EMBL/GenBank/DDBJ whole genome shotgun (WGS) entry which is preliminary data.</text>
</comment>
<name>A0ACC1NY93_9HYPO</name>
<dbReference type="EMBL" id="JANJQO010000031">
    <property type="protein sequence ID" value="KAJ2983394.1"/>
    <property type="molecule type" value="Genomic_DNA"/>
</dbReference>
<protein>
    <submittedName>
        <fullName evidence="1">Uncharacterized protein</fullName>
    </submittedName>
</protein>
<reference evidence="1" key="1">
    <citation type="submission" date="2022-08" db="EMBL/GenBank/DDBJ databases">
        <title>Genome Sequence of Lecanicillium fungicola.</title>
        <authorList>
            <person name="Buettner E."/>
        </authorList>
    </citation>
    <scope>NUCLEOTIDE SEQUENCE</scope>
    <source>
        <strain evidence="1">Babe33</strain>
    </source>
</reference>
<evidence type="ECO:0000313" key="2">
    <source>
        <dbReference type="Proteomes" id="UP001143910"/>
    </source>
</evidence>
<sequence>MSYPNLPQIMHPNAISELTGKIYGTTEKDFWVLCHERKSYATALYASSGTANAARHLLRQHQVGSRKLCLETPFTNQARFAPRIGPVWQQTLGFPPGPHPDENSWKARFVDWAILEDVAFRQASSERLWWLIANGGGLASQLHLEPHATICSWIRQAFESRRQIVFNLVKSAKSCVHLSLDLWTASNGVHYIGVVGHFVDIQDEKRDVLLGMPRLVGPPSGENMALYVKGMIDQYGIGSKLGCFMLNHAESSDSCLEALATWFPMDTSRCRLQCVGRILNLVARAVTFGSDASKFEADVCGATDELSFEIWAKKGAIGKLYNLVISIRQTAQQRQALRRSQMQLDEDDAIFTLEIIVGGKAHWKPIYRLIIRAIELRGAIELYQSNWEGPNQYAAHHDPSKYFLSSTDWDELECFRDFLKPFDILEETVGGNATALGTEGGHGAVWETLKTMDYLFVRFRRAAESTRFEDSSNFKSAIVCGWMKLDDYYLKTDRTPVYRAALALHPWYGYDYFKRHWKIAMDKPRRYSDMQSAVRSMFEEYAQRAEVETEACVGLFREAPDKMKADLNDYNSFGRNPISFNIQRKTVQATSELDLFQMRPIYPQDLDAAGPLEWWNRHQLAYPVLYRMALDLFSIPGMSAECDHVFSQTKKNVHRRAKSASDRGNRSESTPEVLVAERTGSVAINDCGTIAGPRLAHIDI</sequence>
<gene>
    <name evidence="1" type="ORF">NQ176_g716</name>
</gene>
<proteinExistence type="predicted"/>
<keyword evidence="2" id="KW-1185">Reference proteome</keyword>